<comment type="cofactor">
    <cofactor evidence="12">
        <name>Zn(2+)</name>
        <dbReference type="ChEBI" id="CHEBI:29105"/>
    </cofactor>
    <text evidence="12">Binds 2 zinc ions per subunit.</text>
</comment>
<keyword evidence="9 12" id="KW-0238">DNA-binding</keyword>
<dbReference type="NCBIfam" id="TIGR00595">
    <property type="entry name" value="priA"/>
    <property type="match status" value="1"/>
</dbReference>
<feature type="domain" description="Helicase ATP-binding" evidence="13">
    <location>
        <begin position="214"/>
        <end position="380"/>
    </location>
</feature>
<dbReference type="Pfam" id="PF00271">
    <property type="entry name" value="Helicase_C"/>
    <property type="match status" value="1"/>
</dbReference>
<evidence type="ECO:0000256" key="3">
    <source>
        <dbReference type="ARBA" id="ARBA00022723"/>
    </source>
</evidence>
<dbReference type="InterPro" id="IPR001650">
    <property type="entry name" value="Helicase_C-like"/>
</dbReference>
<dbReference type="GO" id="GO:0016787">
    <property type="term" value="F:hydrolase activity"/>
    <property type="evidence" value="ECO:0007669"/>
    <property type="project" value="UniProtKB-KW"/>
</dbReference>
<name>A0AAW7ZAR3_9FIRM</name>
<dbReference type="EC" id="5.6.2.4" evidence="12"/>
<accession>A0AAW7ZAR3</accession>
<protein>
    <recommendedName>
        <fullName evidence="12">Replication restart protein PriA</fullName>
    </recommendedName>
    <alternativeName>
        <fullName evidence="12">ATP-dependent DNA helicase PriA</fullName>
        <ecNumber evidence="12">5.6.2.4</ecNumber>
    </alternativeName>
    <alternativeName>
        <fullName evidence="12">DNA 3'-5' helicase PriA</fullName>
    </alternativeName>
</protein>
<keyword evidence="10 12" id="KW-0413">Isomerase</keyword>
<dbReference type="SMART" id="SM00487">
    <property type="entry name" value="DEXDc"/>
    <property type="match status" value="1"/>
</dbReference>
<feature type="binding site" evidence="12">
    <location>
        <position position="446"/>
    </location>
    <ligand>
        <name>Zn(2+)</name>
        <dbReference type="ChEBI" id="CHEBI:29105"/>
        <label>1</label>
    </ligand>
</feature>
<dbReference type="Gene3D" id="3.40.50.300">
    <property type="entry name" value="P-loop containing nucleotide triphosphate hydrolases"/>
    <property type="match status" value="2"/>
</dbReference>
<evidence type="ECO:0000259" key="13">
    <source>
        <dbReference type="PROSITE" id="PS51192"/>
    </source>
</evidence>
<dbReference type="InterPro" id="IPR005259">
    <property type="entry name" value="PriA"/>
</dbReference>
<dbReference type="NCBIfam" id="NF004066">
    <property type="entry name" value="PRK05580.1-3"/>
    <property type="match status" value="1"/>
</dbReference>
<comment type="caution">
    <text evidence="15">The sequence shown here is derived from an EMBL/GenBank/DDBJ whole genome shotgun (WGS) entry which is preliminary data.</text>
</comment>
<evidence type="ECO:0000256" key="10">
    <source>
        <dbReference type="ARBA" id="ARBA00023235"/>
    </source>
</evidence>
<sequence length="738" mass="81745">MPKGVLGGTMQFAEVAVSVPVRGNQSFHYRVPEALAEEIIRFSRVEVPFSGRLVQGFVLAFNNPPDLKKIKEIKRVVEQQPFLDDQLLVLAQWMEQRYLCGLGDALQSIAGSAIGKATGTKEQDVIIATPPDNAIEGLARAPKQRKVLEVALSRPEHTKTELAKLAGVNLQVVNSLIKKGYLSVKATEPRVELTPSLPVLTKEQEHALAKIRDAMEKQKPQAILLHGVTGSGKTEVYLRSIADTMSKGRQSIILIPEISLTPQMVARFKDRFGNLVAVLHSSMSNGERYAEKKRIRDGLAQVILGARSAIFAPTERLGLIIIDEEHEPSYKQDENPKYHAREVALKRAAQNDAVVILGSATPALESYCRAREGGPYQLVTLAHRVDNRRLPRVQIVDLREELAKGNLNIFSSPLISALSKRIEQGEKSILFLNRRGFATTVLCRRCGQVMKCPRCDISLTLHNDQRLKCHYCGYGISSPLTCPECNSKYIRGFGVGTQRVEEEVKKLFPGCKVFRMDADTTSRKGSHKEILEQFINGDGQILIGTQMIAKGLDIPEVTLVGVVSADVSLNIPDFRAAERTFQLLTQVAGRAGRGEASGDVIVQTYDPEHFSILTARDHDFISFYHREMSVRKALCYPPFSHLIRILFSGISEADVMAAAEWWQESLKGIVEETKITGVEVLGPAPAGIPKIKERFRWQLILKGAVSTDLRKVAGTLLQRAGIRFKKVTVSIDVDPLSI</sequence>
<evidence type="ECO:0000256" key="6">
    <source>
        <dbReference type="ARBA" id="ARBA00022806"/>
    </source>
</evidence>
<keyword evidence="2 12" id="KW-0235">DNA replication</keyword>
<dbReference type="EMBL" id="JARPTC010000003">
    <property type="protein sequence ID" value="MDO7786194.1"/>
    <property type="molecule type" value="Genomic_DNA"/>
</dbReference>
<dbReference type="HAMAP" id="MF_00983">
    <property type="entry name" value="PriA"/>
    <property type="match status" value="1"/>
</dbReference>
<dbReference type="PANTHER" id="PTHR30580">
    <property type="entry name" value="PRIMOSOMAL PROTEIN N"/>
    <property type="match status" value="1"/>
</dbReference>
<dbReference type="GO" id="GO:0005524">
    <property type="term" value="F:ATP binding"/>
    <property type="evidence" value="ECO:0007669"/>
    <property type="project" value="UniProtKB-UniRule"/>
</dbReference>
<evidence type="ECO:0000256" key="8">
    <source>
        <dbReference type="ARBA" id="ARBA00022840"/>
    </source>
</evidence>
<evidence type="ECO:0000256" key="1">
    <source>
        <dbReference type="ARBA" id="ARBA00022515"/>
    </source>
</evidence>
<comment type="subunit">
    <text evidence="12">Component of the replication restart primosome.</text>
</comment>
<evidence type="ECO:0000256" key="5">
    <source>
        <dbReference type="ARBA" id="ARBA00022801"/>
    </source>
</evidence>
<dbReference type="FunFam" id="3.40.50.300:FF:000489">
    <property type="entry name" value="Primosome assembly protein PriA"/>
    <property type="match status" value="1"/>
</dbReference>
<evidence type="ECO:0000256" key="12">
    <source>
        <dbReference type="HAMAP-Rule" id="MF_00983"/>
    </source>
</evidence>
<evidence type="ECO:0000256" key="11">
    <source>
        <dbReference type="ARBA" id="ARBA00048988"/>
    </source>
</evidence>
<dbReference type="SMART" id="SM00490">
    <property type="entry name" value="HELICc"/>
    <property type="match status" value="1"/>
</dbReference>
<evidence type="ECO:0000256" key="7">
    <source>
        <dbReference type="ARBA" id="ARBA00022833"/>
    </source>
</evidence>
<dbReference type="GO" id="GO:0006269">
    <property type="term" value="P:DNA replication, synthesis of primer"/>
    <property type="evidence" value="ECO:0007669"/>
    <property type="project" value="UniProtKB-KW"/>
</dbReference>
<dbReference type="GO" id="GO:0008270">
    <property type="term" value="F:zinc ion binding"/>
    <property type="evidence" value="ECO:0007669"/>
    <property type="project" value="UniProtKB-UniRule"/>
</dbReference>
<feature type="domain" description="Helicase C-terminal" evidence="14">
    <location>
        <begin position="475"/>
        <end position="634"/>
    </location>
</feature>
<dbReference type="Pfam" id="PF17764">
    <property type="entry name" value="PriA_3primeBD"/>
    <property type="match status" value="1"/>
</dbReference>
<feature type="binding site" evidence="12">
    <location>
        <position position="455"/>
    </location>
    <ligand>
        <name>Zn(2+)</name>
        <dbReference type="ChEBI" id="CHEBI:29105"/>
        <label>2</label>
    </ligand>
</feature>
<dbReference type="Pfam" id="PF18074">
    <property type="entry name" value="PriA_C"/>
    <property type="match status" value="1"/>
</dbReference>
<dbReference type="Proteomes" id="UP001172911">
    <property type="component" value="Unassembled WGS sequence"/>
</dbReference>
<reference evidence="15" key="2">
    <citation type="submission" date="2023-03" db="EMBL/GenBank/DDBJ databases">
        <authorList>
            <person name="Zhang Z."/>
        </authorList>
    </citation>
    <scope>NUCLEOTIDE SEQUENCE</scope>
    <source>
        <strain evidence="15">DSA</strain>
    </source>
</reference>
<dbReference type="GO" id="GO:0006270">
    <property type="term" value="P:DNA replication initiation"/>
    <property type="evidence" value="ECO:0007669"/>
    <property type="project" value="TreeGrafter"/>
</dbReference>
<keyword evidence="1 12" id="KW-0639">Primosome</keyword>
<dbReference type="PANTHER" id="PTHR30580:SF0">
    <property type="entry name" value="PRIMOSOMAL PROTEIN N"/>
    <property type="match status" value="1"/>
</dbReference>
<dbReference type="GO" id="GO:0003677">
    <property type="term" value="F:DNA binding"/>
    <property type="evidence" value="ECO:0007669"/>
    <property type="project" value="UniProtKB-UniRule"/>
</dbReference>
<dbReference type="GO" id="GO:1990077">
    <property type="term" value="C:primosome complex"/>
    <property type="evidence" value="ECO:0007669"/>
    <property type="project" value="UniProtKB-UniRule"/>
</dbReference>
<dbReference type="InterPro" id="IPR027417">
    <property type="entry name" value="P-loop_NTPase"/>
</dbReference>
<reference evidence="15" key="1">
    <citation type="journal article" date="2023" name="J. Hazard. Mater.">
        <title>Anaerobic biodegradation of pyrene and benzo[a]pyrene by a new sulfate-reducing Desulforamulus aquiferis strain DSA.</title>
        <authorList>
            <person name="Zhang Z."/>
            <person name="Sun J."/>
            <person name="Gong X."/>
            <person name="Wang C."/>
            <person name="Wang H."/>
        </authorList>
    </citation>
    <scope>NUCLEOTIDE SEQUENCE</scope>
    <source>
        <strain evidence="15">DSA</strain>
    </source>
</reference>
<dbReference type="InterPro" id="IPR042115">
    <property type="entry name" value="PriA_3primeBD_sf"/>
</dbReference>
<evidence type="ECO:0000256" key="9">
    <source>
        <dbReference type="ARBA" id="ARBA00023125"/>
    </source>
</evidence>
<evidence type="ECO:0000256" key="2">
    <source>
        <dbReference type="ARBA" id="ARBA00022705"/>
    </source>
</evidence>
<keyword evidence="4 12" id="KW-0547">Nucleotide-binding</keyword>
<evidence type="ECO:0000313" key="16">
    <source>
        <dbReference type="Proteomes" id="UP001172911"/>
    </source>
</evidence>
<dbReference type="Pfam" id="PF18319">
    <property type="entry name" value="Zn_ribbon_PriA"/>
    <property type="match status" value="1"/>
</dbReference>
<keyword evidence="3 12" id="KW-0479">Metal-binding</keyword>
<dbReference type="InterPro" id="IPR014001">
    <property type="entry name" value="Helicase_ATP-bd"/>
</dbReference>
<feature type="binding site" evidence="12">
    <location>
        <position position="452"/>
    </location>
    <ligand>
        <name>Zn(2+)</name>
        <dbReference type="ChEBI" id="CHEBI:29105"/>
        <label>2</label>
    </ligand>
</feature>
<feature type="binding site" evidence="12">
    <location>
        <position position="469"/>
    </location>
    <ligand>
        <name>Zn(2+)</name>
        <dbReference type="ChEBI" id="CHEBI:29105"/>
        <label>2</label>
    </ligand>
</feature>
<keyword evidence="8 12" id="KW-0067">ATP-binding</keyword>
<dbReference type="GO" id="GO:0006310">
    <property type="term" value="P:DNA recombination"/>
    <property type="evidence" value="ECO:0007669"/>
    <property type="project" value="InterPro"/>
</dbReference>
<keyword evidence="6 12" id="KW-0347">Helicase</keyword>
<comment type="catalytic activity">
    <reaction evidence="11 12">
        <text>ATP + H2O = ADP + phosphate + H(+)</text>
        <dbReference type="Rhea" id="RHEA:13065"/>
        <dbReference type="ChEBI" id="CHEBI:15377"/>
        <dbReference type="ChEBI" id="CHEBI:15378"/>
        <dbReference type="ChEBI" id="CHEBI:30616"/>
        <dbReference type="ChEBI" id="CHEBI:43474"/>
        <dbReference type="ChEBI" id="CHEBI:456216"/>
        <dbReference type="EC" id="5.6.2.4"/>
    </reaction>
</comment>
<feature type="binding site" evidence="12">
    <location>
        <position position="485"/>
    </location>
    <ligand>
        <name>Zn(2+)</name>
        <dbReference type="ChEBI" id="CHEBI:29105"/>
        <label>1</label>
    </ligand>
</feature>
<dbReference type="CDD" id="cd17929">
    <property type="entry name" value="DEXHc_priA"/>
    <property type="match status" value="1"/>
</dbReference>
<evidence type="ECO:0000256" key="4">
    <source>
        <dbReference type="ARBA" id="ARBA00022741"/>
    </source>
</evidence>
<dbReference type="PROSITE" id="PS51192">
    <property type="entry name" value="HELICASE_ATP_BIND_1"/>
    <property type="match status" value="1"/>
</dbReference>
<evidence type="ECO:0000259" key="14">
    <source>
        <dbReference type="PROSITE" id="PS51194"/>
    </source>
</evidence>
<dbReference type="InterPro" id="IPR040498">
    <property type="entry name" value="PriA_CRR"/>
</dbReference>
<dbReference type="Gene3D" id="3.40.1440.60">
    <property type="entry name" value="PriA, 3(prime) DNA-binding domain"/>
    <property type="match status" value="1"/>
</dbReference>
<feature type="binding site" evidence="12">
    <location>
        <position position="482"/>
    </location>
    <ligand>
        <name>Zn(2+)</name>
        <dbReference type="ChEBI" id="CHEBI:29105"/>
        <label>1</label>
    </ligand>
</feature>
<dbReference type="InterPro" id="IPR011545">
    <property type="entry name" value="DEAD/DEAH_box_helicase_dom"/>
</dbReference>
<comment type="similarity">
    <text evidence="12">Belongs to the helicase family. PriA subfamily.</text>
</comment>
<organism evidence="15 16">
    <name type="scientific">Desulforamulus aquiferis</name>
    <dbReference type="NCBI Taxonomy" id="1397668"/>
    <lineage>
        <taxon>Bacteria</taxon>
        <taxon>Bacillati</taxon>
        <taxon>Bacillota</taxon>
        <taxon>Clostridia</taxon>
        <taxon>Eubacteriales</taxon>
        <taxon>Peptococcaceae</taxon>
        <taxon>Desulforamulus</taxon>
    </lineage>
</organism>
<keyword evidence="7 12" id="KW-0862">Zinc</keyword>
<feature type="binding site" evidence="12">
    <location>
        <position position="472"/>
    </location>
    <ligand>
        <name>Zn(2+)</name>
        <dbReference type="ChEBI" id="CHEBI:29105"/>
        <label>2</label>
    </ligand>
</feature>
<keyword evidence="5 12" id="KW-0378">Hydrolase</keyword>
<dbReference type="InterPro" id="IPR041222">
    <property type="entry name" value="PriA_3primeBD"/>
</dbReference>
<dbReference type="InterPro" id="IPR041236">
    <property type="entry name" value="PriA_C"/>
</dbReference>
<comment type="catalytic activity">
    <reaction evidence="12">
        <text>Couples ATP hydrolysis with the unwinding of duplex DNA by translocating in the 3'-5' direction.</text>
        <dbReference type="EC" id="5.6.2.4"/>
    </reaction>
</comment>
<dbReference type="GO" id="GO:0006302">
    <property type="term" value="P:double-strand break repair"/>
    <property type="evidence" value="ECO:0007669"/>
    <property type="project" value="InterPro"/>
</dbReference>
<keyword evidence="16" id="KW-1185">Reference proteome</keyword>
<dbReference type="SUPFAM" id="SSF52540">
    <property type="entry name" value="P-loop containing nucleoside triphosphate hydrolases"/>
    <property type="match status" value="2"/>
</dbReference>
<dbReference type="AlphaFoldDB" id="A0AAW7ZAR3"/>
<proteinExistence type="inferred from homology"/>
<dbReference type="PROSITE" id="PS51194">
    <property type="entry name" value="HELICASE_CTER"/>
    <property type="match status" value="1"/>
</dbReference>
<feature type="binding site" evidence="12">
    <location>
        <position position="443"/>
    </location>
    <ligand>
        <name>Zn(2+)</name>
        <dbReference type="ChEBI" id="CHEBI:29105"/>
        <label>1</label>
    </ligand>
</feature>
<gene>
    <name evidence="12 15" type="primary">priA</name>
    <name evidence="15" type="ORF">P6N53_03025</name>
</gene>
<comment type="function">
    <text evidence="12">Initiates the restart of stalled replication forks, which reloads the replicative helicase on sites other than the origin of replication. Recognizes and binds to abandoned replication forks and remodels them to uncover a helicase loading site. Promotes assembly of the primosome at these replication forks.</text>
</comment>
<dbReference type="CDD" id="cd18804">
    <property type="entry name" value="SF2_C_priA"/>
    <property type="match status" value="1"/>
</dbReference>
<dbReference type="Pfam" id="PF00270">
    <property type="entry name" value="DEAD"/>
    <property type="match status" value="1"/>
</dbReference>
<dbReference type="GO" id="GO:0043138">
    <property type="term" value="F:3'-5' DNA helicase activity"/>
    <property type="evidence" value="ECO:0007669"/>
    <property type="project" value="UniProtKB-EC"/>
</dbReference>
<evidence type="ECO:0000313" key="15">
    <source>
        <dbReference type="EMBL" id="MDO7786194.1"/>
    </source>
</evidence>